<dbReference type="RefSeq" id="YP_009665684.1">
    <property type="nucleotide sequence ID" value="NC_043254.1"/>
</dbReference>
<dbReference type="KEGG" id="vg:41332280"/>
<reference evidence="1" key="1">
    <citation type="journal article" date="2003" name="J. Mol. Evol.">
        <title>Comparisons of two large phaeoviral genomes and evolutionary implications.</title>
        <authorList>
            <person name="Delaroque N."/>
            <person name="Boland W."/>
            <person name="Muller D.G."/>
            <person name="Knippers R."/>
        </authorList>
    </citation>
    <scope>NUCLEOTIDE SEQUENCE</scope>
    <source>
        <strain evidence="1">FirrV-1</strain>
    </source>
</reference>
<dbReference type="GeneID" id="41332280"/>
<sequence>MQSYVKREISNLPGSFTSEEIDRMHSDLIKDMEAYRGHPHFDTVMCARHKTLAFSYPSLFYKTIKGDMEPHLLRSILHIKHLLDTGKISQDRAREMVVDGAKKQIEASQKTKNKSAAASGGAEQAFAIKCQVDEQGQNLRTVADSV</sequence>
<protein>
    <submittedName>
        <fullName evidence="1">FirrV-1-A8</fullName>
    </submittedName>
</protein>
<accession>Q6XM79</accession>
<proteinExistence type="predicted"/>
<name>Q6XM79_9PHYC</name>
<dbReference type="EMBL" id="AY225133">
    <property type="protein sequence ID" value="AAR26832.1"/>
    <property type="molecule type" value="Genomic_DNA"/>
</dbReference>
<evidence type="ECO:0000313" key="1">
    <source>
        <dbReference type="EMBL" id="AAR26832.1"/>
    </source>
</evidence>
<organism evidence="1">
    <name type="scientific">Feldmannia irregularis virus a</name>
    <dbReference type="NCBI Taxonomy" id="231992"/>
    <lineage>
        <taxon>Viruses</taxon>
        <taxon>Varidnaviria</taxon>
        <taxon>Bamfordvirae</taxon>
        <taxon>Nucleocytoviricota</taxon>
        <taxon>Megaviricetes</taxon>
        <taxon>Algavirales</taxon>
        <taxon>Phycodnaviridae</taxon>
        <taxon>Phaeovirus</taxon>
        <taxon>Phaeovirus irregularis</taxon>
    </lineage>
</organism>
<reference evidence="1" key="2">
    <citation type="submission" date="2003-01" db="EMBL/GenBank/DDBJ databases">
        <title>Partial Nucleotide Sequence of the Feldmannia irregularis Virus FirrV-1 Genome: On the Evolution of Large Phaeoviral Genomes.</title>
        <authorList>
            <person name="Delaroque N."/>
            <person name="Knippers R."/>
            <person name="Mueller D.G."/>
            <person name="Boland W."/>
        </authorList>
    </citation>
    <scope>NUCLEOTIDE SEQUENCE</scope>
    <source>
        <strain evidence="1">FirrV-1</strain>
    </source>
</reference>